<evidence type="ECO:0000313" key="2">
    <source>
        <dbReference type="Proteomes" id="UP000789920"/>
    </source>
</evidence>
<comment type="caution">
    <text evidence="1">The sequence shown here is derived from an EMBL/GenBank/DDBJ whole genome shotgun (WGS) entry which is preliminary data.</text>
</comment>
<dbReference type="EMBL" id="CAJVQC010056904">
    <property type="protein sequence ID" value="CAG8796994.1"/>
    <property type="molecule type" value="Genomic_DNA"/>
</dbReference>
<proteinExistence type="predicted"/>
<protein>
    <submittedName>
        <fullName evidence="1">15528_t:CDS:1</fullName>
    </submittedName>
</protein>
<evidence type="ECO:0000313" key="1">
    <source>
        <dbReference type="EMBL" id="CAG8796994.1"/>
    </source>
</evidence>
<reference evidence="1" key="1">
    <citation type="submission" date="2021-06" db="EMBL/GenBank/DDBJ databases">
        <authorList>
            <person name="Kallberg Y."/>
            <person name="Tangrot J."/>
            <person name="Rosling A."/>
        </authorList>
    </citation>
    <scope>NUCLEOTIDE SEQUENCE</scope>
    <source>
        <strain evidence="1">MA461A</strain>
    </source>
</reference>
<sequence>MVLIDEDKYICSLRKKPKYRESQIFAEILAYAFTNFDNTNSSTIEKSQMVYTIKVIGT</sequence>
<gene>
    <name evidence="1" type="ORF">RPERSI_LOCUS20264</name>
</gene>
<accession>A0ACA9RJH4</accession>
<feature type="non-terminal residue" evidence="1">
    <location>
        <position position="58"/>
    </location>
</feature>
<keyword evidence="2" id="KW-1185">Reference proteome</keyword>
<organism evidence="1 2">
    <name type="scientific">Racocetra persica</name>
    <dbReference type="NCBI Taxonomy" id="160502"/>
    <lineage>
        <taxon>Eukaryota</taxon>
        <taxon>Fungi</taxon>
        <taxon>Fungi incertae sedis</taxon>
        <taxon>Mucoromycota</taxon>
        <taxon>Glomeromycotina</taxon>
        <taxon>Glomeromycetes</taxon>
        <taxon>Diversisporales</taxon>
        <taxon>Gigasporaceae</taxon>
        <taxon>Racocetra</taxon>
    </lineage>
</organism>
<dbReference type="Proteomes" id="UP000789920">
    <property type="component" value="Unassembled WGS sequence"/>
</dbReference>
<name>A0ACA9RJH4_9GLOM</name>